<feature type="compositionally biased region" description="Polar residues" evidence="1">
    <location>
        <begin position="1"/>
        <end position="15"/>
    </location>
</feature>
<reference evidence="2 3" key="1">
    <citation type="journal article" date="2011" name="Proc. Natl. Acad. Sci. U.S.A.">
        <title>Evolutionary erosion of yeast sex chromosomes by mating-type switching accidents.</title>
        <authorList>
            <person name="Gordon J.L."/>
            <person name="Armisen D."/>
            <person name="Proux-Wera E."/>
            <person name="Oheigeartaigh S.S."/>
            <person name="Byrne K.P."/>
            <person name="Wolfe K.H."/>
        </authorList>
    </citation>
    <scope>NUCLEOTIDE SEQUENCE [LARGE SCALE GENOMIC DNA]</scope>
    <source>
        <strain evidence="3">ATCC 22294 / BCRC 22015 / CBS 2517 / CECT 1963 / NBRC 1671 / NRRL Y-8276</strain>
    </source>
</reference>
<dbReference type="InParanoid" id="H2AXJ4"/>
<dbReference type="GeneID" id="13884585"/>
<gene>
    <name evidence="2" type="primary">KAFR0G00610</name>
    <name evidence="2" type="ORF">KAFR_0G00610</name>
</gene>
<dbReference type="Proteomes" id="UP000005220">
    <property type="component" value="Chromosome 7"/>
</dbReference>
<dbReference type="RefSeq" id="XP_003958229.1">
    <property type="nucleotide sequence ID" value="XM_003958180.1"/>
</dbReference>
<dbReference type="Pfam" id="PF20646">
    <property type="entry name" value="Hpf1_C"/>
    <property type="match status" value="1"/>
</dbReference>
<evidence type="ECO:0000256" key="1">
    <source>
        <dbReference type="SAM" id="MobiDB-lite"/>
    </source>
</evidence>
<evidence type="ECO:0000313" key="3">
    <source>
        <dbReference type="Proteomes" id="UP000005220"/>
    </source>
</evidence>
<dbReference type="HOGENOM" id="CLU_1332098_0_0_1"/>
<accession>H2AXJ4</accession>
<dbReference type="AlphaFoldDB" id="H2AXJ4"/>
<protein>
    <submittedName>
        <fullName evidence="2">Uncharacterized protein</fullName>
    </submittedName>
</protein>
<name>H2AXJ4_KAZAF</name>
<feature type="compositionally biased region" description="Low complexity" evidence="1">
    <location>
        <begin position="16"/>
        <end position="32"/>
    </location>
</feature>
<proteinExistence type="predicted"/>
<dbReference type="InterPro" id="IPR049451">
    <property type="entry name" value="AWP2-like_YTTT_rpt"/>
</dbReference>
<feature type="region of interest" description="Disordered" evidence="1">
    <location>
        <begin position="1"/>
        <end position="32"/>
    </location>
</feature>
<sequence length="206" mass="20576">MPTYTFPSSTQSSTLSIVGSSSEASSSGIISSSSEMMSSSAITSSDNPETSSVISSLPDYTTTITSGSSTVTAVVSEYTTTDSAGSMYTATSTPPVNMEPAYGSSTIGGRLSTSINTMPNLSGSSISLPATTSTRAIGGDVLEALNSASASPSTALQSGNPVETSTGLQFATSASVIGYEAGSASVSIKGSVKLLFSSLMILTIVF</sequence>
<dbReference type="EMBL" id="HE650827">
    <property type="protein sequence ID" value="CCF59094.1"/>
    <property type="molecule type" value="Genomic_DNA"/>
</dbReference>
<evidence type="ECO:0000313" key="2">
    <source>
        <dbReference type="EMBL" id="CCF59094.1"/>
    </source>
</evidence>
<dbReference type="KEGG" id="kaf:KAFR_0G00610"/>
<organism evidence="2 3">
    <name type="scientific">Kazachstania africana (strain ATCC 22294 / BCRC 22015 / CBS 2517 / CECT 1963 / NBRC 1671 / NRRL Y-8276)</name>
    <name type="common">Yeast</name>
    <name type="synonym">Kluyveromyces africanus</name>
    <dbReference type="NCBI Taxonomy" id="1071382"/>
    <lineage>
        <taxon>Eukaryota</taxon>
        <taxon>Fungi</taxon>
        <taxon>Dikarya</taxon>
        <taxon>Ascomycota</taxon>
        <taxon>Saccharomycotina</taxon>
        <taxon>Saccharomycetes</taxon>
        <taxon>Saccharomycetales</taxon>
        <taxon>Saccharomycetaceae</taxon>
        <taxon>Kazachstania</taxon>
    </lineage>
</organism>
<keyword evidence="3" id="KW-1185">Reference proteome</keyword>